<dbReference type="OrthoDB" id="9787654at2"/>
<evidence type="ECO:0000313" key="3">
    <source>
        <dbReference type="EMBL" id="ABS63597.1"/>
    </source>
</evidence>
<dbReference type="Proteomes" id="UP000006377">
    <property type="component" value="Chromosome"/>
</dbReference>
<evidence type="ECO:0000256" key="1">
    <source>
        <dbReference type="ARBA" id="ARBA00038310"/>
    </source>
</evidence>
<reference evidence="3 4" key="1">
    <citation type="journal article" date="2011" name="Stand. Genomic Sci.">
        <title>Complete genome sequence of Parvibaculum lavamentivorans type strain (DS-1(T)).</title>
        <authorList>
            <person name="Schleheck D."/>
            <person name="Weiss M."/>
            <person name="Pitluck S."/>
            <person name="Bruce D."/>
            <person name="Land M.L."/>
            <person name="Han S."/>
            <person name="Saunders E."/>
            <person name="Tapia R."/>
            <person name="Detter C."/>
            <person name="Brettin T."/>
            <person name="Han J."/>
            <person name="Woyke T."/>
            <person name="Goodwin L."/>
            <person name="Pennacchio L."/>
            <person name="Nolan M."/>
            <person name="Cook A.M."/>
            <person name="Kjelleberg S."/>
            <person name="Thomas T."/>
        </authorList>
    </citation>
    <scope>NUCLEOTIDE SEQUENCE [LARGE SCALE GENOMIC DNA]</scope>
    <source>
        <strain evidence="4">DS-1 / DSM 13023 / NCIMB 13966</strain>
    </source>
</reference>
<feature type="domain" description="Amidohydrolase-related" evidence="2">
    <location>
        <begin position="23"/>
        <end position="333"/>
    </location>
</feature>
<accession>A7HUL4</accession>
<dbReference type="EMBL" id="CP000774">
    <property type="protein sequence ID" value="ABS63597.1"/>
    <property type="molecule type" value="Genomic_DNA"/>
</dbReference>
<proteinExistence type="inferred from homology"/>
<dbReference type="SUPFAM" id="SSF51556">
    <property type="entry name" value="Metallo-dependent hydrolases"/>
    <property type="match status" value="1"/>
</dbReference>
<dbReference type="InterPro" id="IPR052350">
    <property type="entry name" value="Metallo-dep_Lactonases"/>
</dbReference>
<protein>
    <submittedName>
        <fullName evidence="3">Amidohydrolase 2</fullName>
    </submittedName>
</protein>
<dbReference type="PANTHER" id="PTHR43569">
    <property type="entry name" value="AMIDOHYDROLASE"/>
    <property type="match status" value="1"/>
</dbReference>
<organism evidence="3 4">
    <name type="scientific">Parvibaculum lavamentivorans (strain DS-1 / DSM 13023 / NCIMB 13966)</name>
    <dbReference type="NCBI Taxonomy" id="402881"/>
    <lineage>
        <taxon>Bacteria</taxon>
        <taxon>Pseudomonadati</taxon>
        <taxon>Pseudomonadota</taxon>
        <taxon>Alphaproteobacteria</taxon>
        <taxon>Hyphomicrobiales</taxon>
        <taxon>Parvibaculaceae</taxon>
        <taxon>Parvibaculum</taxon>
    </lineage>
</organism>
<dbReference type="Gene3D" id="3.20.20.140">
    <property type="entry name" value="Metal-dependent hydrolases"/>
    <property type="match status" value="1"/>
</dbReference>
<gene>
    <name evidence="3" type="ordered locus">Plav_1983</name>
</gene>
<dbReference type="InterPro" id="IPR032466">
    <property type="entry name" value="Metal_Hydrolase"/>
</dbReference>
<dbReference type="Pfam" id="PF04909">
    <property type="entry name" value="Amidohydro_2"/>
    <property type="match status" value="1"/>
</dbReference>
<dbReference type="HOGENOM" id="CLU_044590_3_1_5"/>
<dbReference type="STRING" id="402881.Plav_1983"/>
<name>A7HUL4_PARL1</name>
<comment type="similarity">
    <text evidence="1">Belongs to the metallo-dependent hydrolases superfamily.</text>
</comment>
<keyword evidence="4" id="KW-1185">Reference proteome</keyword>
<evidence type="ECO:0000259" key="2">
    <source>
        <dbReference type="Pfam" id="PF04909"/>
    </source>
</evidence>
<keyword evidence="3" id="KW-0378">Hydrolase</keyword>
<dbReference type="PANTHER" id="PTHR43569:SF1">
    <property type="entry name" value="BLL3371 PROTEIN"/>
    <property type="match status" value="1"/>
</dbReference>
<dbReference type="eggNOG" id="COG3618">
    <property type="taxonomic scope" value="Bacteria"/>
</dbReference>
<dbReference type="AlphaFoldDB" id="A7HUL4"/>
<dbReference type="InterPro" id="IPR006680">
    <property type="entry name" value="Amidohydro-rel"/>
</dbReference>
<evidence type="ECO:0000313" key="4">
    <source>
        <dbReference type="Proteomes" id="UP000006377"/>
    </source>
</evidence>
<dbReference type="RefSeq" id="WP_012110893.1">
    <property type="nucleotide sequence ID" value="NC_009719.1"/>
</dbReference>
<dbReference type="KEGG" id="pla:Plav_1983"/>
<sequence>MAGNPEWLAEVKEAALEPELPIVDPHHHLWDHPGSRYQLDELMTDVAEGHNIRATVFVECKSMYRADGPDAMKPVGETEYVNGIAAQSASGQYGETRVAAGIVGFADLRLGAKVDAVLEAHMARAPERFRGIRHASAFDDSPDVRASHTLPPKGLLGLPEFREGFKRLAAYGLSFDAWLYHRQIPELTALARANPETPIIFDHFGGPIGIGPYEGKRAEIFAQWKKDVAELAACPNVVAKLGGINMAVNGFGWHKRAKPPTSDELVAATRDWYLHSIDVFGPERCMFESNFPVDKLSCSYGVLWNAFKKIAKDMSAGEKAALFHDTAARVYRLDI</sequence>
<dbReference type="GO" id="GO:0016787">
    <property type="term" value="F:hydrolase activity"/>
    <property type="evidence" value="ECO:0007669"/>
    <property type="project" value="UniProtKB-KW"/>
</dbReference>